<evidence type="ECO:0000256" key="5">
    <source>
        <dbReference type="ARBA" id="ARBA00023136"/>
    </source>
</evidence>
<dbReference type="PANTHER" id="PTHR30086">
    <property type="entry name" value="ARGININE EXPORTER PROTEIN ARGO"/>
    <property type="match status" value="1"/>
</dbReference>
<dbReference type="PANTHER" id="PTHR30086:SF20">
    <property type="entry name" value="ARGININE EXPORTER PROTEIN ARGO-RELATED"/>
    <property type="match status" value="1"/>
</dbReference>
<dbReference type="GO" id="GO:0005886">
    <property type="term" value="C:plasma membrane"/>
    <property type="evidence" value="ECO:0007669"/>
    <property type="project" value="UniProtKB-SubCell"/>
</dbReference>
<dbReference type="EMBL" id="BLJE01000002">
    <property type="protein sequence ID" value="GFE65308.1"/>
    <property type="molecule type" value="Genomic_DNA"/>
</dbReference>
<feature type="transmembrane region" description="Helical" evidence="6">
    <location>
        <begin position="6"/>
        <end position="31"/>
    </location>
</feature>
<feature type="transmembrane region" description="Helical" evidence="6">
    <location>
        <begin position="38"/>
        <end position="59"/>
    </location>
</feature>
<comment type="subcellular location">
    <subcellularLocation>
        <location evidence="1">Cell membrane</location>
        <topology evidence="1">Multi-pass membrane protein</topology>
    </subcellularLocation>
</comment>
<dbReference type="GO" id="GO:0015171">
    <property type="term" value="F:amino acid transmembrane transporter activity"/>
    <property type="evidence" value="ECO:0007669"/>
    <property type="project" value="TreeGrafter"/>
</dbReference>
<dbReference type="Proteomes" id="UP000436822">
    <property type="component" value="Unassembled WGS sequence"/>
</dbReference>
<dbReference type="Pfam" id="PF01810">
    <property type="entry name" value="LysE"/>
    <property type="match status" value="1"/>
</dbReference>
<gene>
    <name evidence="7" type="ORF">KIN_23820</name>
</gene>
<evidence type="ECO:0000256" key="3">
    <source>
        <dbReference type="ARBA" id="ARBA00022692"/>
    </source>
</evidence>
<protein>
    <submittedName>
        <fullName evidence="7">Lysine transporter LysE</fullName>
    </submittedName>
</protein>
<sequence length="209" mass="21665">MDISLWLTFVAASTMLVLIPGPTVLVVLSYALSQGRKVAVSTAAGVALGDLIAMTASLAGLGTLVLTSATAFAVLKWAGAAYLVYLGVKLLRSAGSATADIGAVTQASARNTFWHATTVTALNPKSIAFFIAFVPQFVRPDAALLPQFAILIATFVTIATLNALAYALMADKLRSQITRPAVLRWITRAGGGTLIAMGLATATLRRGQG</sequence>
<evidence type="ECO:0000313" key="8">
    <source>
        <dbReference type="Proteomes" id="UP000436822"/>
    </source>
</evidence>
<dbReference type="RefSeq" id="WP_159807126.1">
    <property type="nucleotide sequence ID" value="NZ_BLJE01000002.1"/>
</dbReference>
<keyword evidence="2" id="KW-1003">Cell membrane</keyword>
<organism evidence="7 8">
    <name type="scientific">Litoreibacter roseus</name>
    <dbReference type="NCBI Taxonomy" id="2601869"/>
    <lineage>
        <taxon>Bacteria</taxon>
        <taxon>Pseudomonadati</taxon>
        <taxon>Pseudomonadota</taxon>
        <taxon>Alphaproteobacteria</taxon>
        <taxon>Rhodobacterales</taxon>
        <taxon>Roseobacteraceae</taxon>
        <taxon>Litoreibacter</taxon>
    </lineage>
</organism>
<comment type="caution">
    <text evidence="7">The sequence shown here is derived from an EMBL/GenBank/DDBJ whole genome shotgun (WGS) entry which is preliminary data.</text>
</comment>
<dbReference type="AlphaFoldDB" id="A0A6N6JJ59"/>
<evidence type="ECO:0000256" key="1">
    <source>
        <dbReference type="ARBA" id="ARBA00004651"/>
    </source>
</evidence>
<name>A0A6N6JJ59_9RHOB</name>
<accession>A0A6N6JJ59</accession>
<proteinExistence type="predicted"/>
<feature type="transmembrane region" description="Helical" evidence="6">
    <location>
        <begin position="65"/>
        <end position="88"/>
    </location>
</feature>
<evidence type="ECO:0000256" key="6">
    <source>
        <dbReference type="SAM" id="Phobius"/>
    </source>
</evidence>
<reference evidence="7 8" key="1">
    <citation type="submission" date="2019-12" db="EMBL/GenBank/DDBJ databases">
        <title>Litoreibacter badius sp. nov., a novel bacteriochlorophyll a-containing bacterium in the genus Litoreibacter.</title>
        <authorList>
            <person name="Kanamuro M."/>
            <person name="Takabe Y."/>
            <person name="Mori K."/>
            <person name="Takaichi S."/>
            <person name="Hanada S."/>
        </authorList>
    </citation>
    <scope>NUCLEOTIDE SEQUENCE [LARGE SCALE GENOMIC DNA]</scope>
    <source>
        <strain evidence="7 8">K6</strain>
    </source>
</reference>
<keyword evidence="3 6" id="KW-0812">Transmembrane</keyword>
<dbReference type="OrthoDB" id="9804822at2"/>
<keyword evidence="8" id="KW-1185">Reference proteome</keyword>
<evidence type="ECO:0000256" key="2">
    <source>
        <dbReference type="ARBA" id="ARBA00022475"/>
    </source>
</evidence>
<feature type="transmembrane region" description="Helical" evidence="6">
    <location>
        <begin position="182"/>
        <end position="204"/>
    </location>
</feature>
<dbReference type="PIRSF" id="PIRSF006324">
    <property type="entry name" value="LeuE"/>
    <property type="match status" value="1"/>
</dbReference>
<keyword evidence="4 6" id="KW-1133">Transmembrane helix</keyword>
<evidence type="ECO:0000313" key="7">
    <source>
        <dbReference type="EMBL" id="GFE65308.1"/>
    </source>
</evidence>
<keyword evidence="5 6" id="KW-0472">Membrane</keyword>
<feature type="transmembrane region" description="Helical" evidence="6">
    <location>
        <begin position="148"/>
        <end position="170"/>
    </location>
</feature>
<evidence type="ECO:0000256" key="4">
    <source>
        <dbReference type="ARBA" id="ARBA00022989"/>
    </source>
</evidence>
<dbReference type="InterPro" id="IPR001123">
    <property type="entry name" value="LeuE-type"/>
</dbReference>